<dbReference type="GO" id="GO:0005351">
    <property type="term" value="F:carbohydrate:proton symporter activity"/>
    <property type="evidence" value="ECO:0007669"/>
    <property type="project" value="TreeGrafter"/>
</dbReference>
<keyword evidence="6" id="KW-0762">Sugar transport</keyword>
<evidence type="ECO:0000256" key="4">
    <source>
        <dbReference type="ARBA" id="ARBA00023136"/>
    </source>
</evidence>
<evidence type="ECO:0000256" key="1">
    <source>
        <dbReference type="ARBA" id="ARBA00004141"/>
    </source>
</evidence>
<evidence type="ECO:0000256" key="2">
    <source>
        <dbReference type="ARBA" id="ARBA00022692"/>
    </source>
</evidence>
<feature type="transmembrane region" description="Helical" evidence="5">
    <location>
        <begin position="104"/>
        <end position="129"/>
    </location>
</feature>
<evidence type="ECO:0000313" key="6">
    <source>
        <dbReference type="EMBL" id="KAF7811279.1"/>
    </source>
</evidence>
<name>A0A834WBM5_9FABA</name>
<dbReference type="InterPro" id="IPR050360">
    <property type="entry name" value="MFS_Sugar_Transporters"/>
</dbReference>
<dbReference type="SUPFAM" id="SSF103473">
    <property type="entry name" value="MFS general substrate transporter"/>
    <property type="match status" value="1"/>
</dbReference>
<reference evidence="6" key="1">
    <citation type="submission" date="2020-09" db="EMBL/GenBank/DDBJ databases">
        <title>Genome-Enabled Discovery of Anthraquinone Biosynthesis in Senna tora.</title>
        <authorList>
            <person name="Kang S.-H."/>
            <person name="Pandey R.P."/>
            <person name="Lee C.-M."/>
            <person name="Sim J.-S."/>
            <person name="Jeong J.-T."/>
            <person name="Choi B.-S."/>
            <person name="Jung M."/>
            <person name="Ginzburg D."/>
            <person name="Zhao K."/>
            <person name="Won S.Y."/>
            <person name="Oh T.-J."/>
            <person name="Yu Y."/>
            <person name="Kim N.-H."/>
            <person name="Lee O.R."/>
            <person name="Lee T.-H."/>
            <person name="Bashyal P."/>
            <person name="Kim T.-S."/>
            <person name="Lee W.-H."/>
            <person name="Kawkins C."/>
            <person name="Kim C.-K."/>
            <person name="Kim J.S."/>
            <person name="Ahn B.O."/>
            <person name="Rhee S.Y."/>
            <person name="Sohng J.K."/>
        </authorList>
    </citation>
    <scope>NUCLEOTIDE SEQUENCE</scope>
    <source>
        <tissue evidence="6">Leaf</tissue>
    </source>
</reference>
<dbReference type="Proteomes" id="UP000634136">
    <property type="component" value="Unassembled WGS sequence"/>
</dbReference>
<feature type="transmembrane region" description="Helical" evidence="5">
    <location>
        <begin position="141"/>
        <end position="161"/>
    </location>
</feature>
<accession>A0A834WBM5</accession>
<dbReference type="EMBL" id="JAAIUW010000010">
    <property type="protein sequence ID" value="KAF7811279.1"/>
    <property type="molecule type" value="Genomic_DNA"/>
</dbReference>
<keyword evidence="2 5" id="KW-0812">Transmembrane</keyword>
<keyword evidence="4 5" id="KW-0472">Membrane</keyword>
<organism evidence="6 7">
    <name type="scientific">Senna tora</name>
    <dbReference type="NCBI Taxonomy" id="362788"/>
    <lineage>
        <taxon>Eukaryota</taxon>
        <taxon>Viridiplantae</taxon>
        <taxon>Streptophyta</taxon>
        <taxon>Embryophyta</taxon>
        <taxon>Tracheophyta</taxon>
        <taxon>Spermatophyta</taxon>
        <taxon>Magnoliopsida</taxon>
        <taxon>eudicotyledons</taxon>
        <taxon>Gunneridae</taxon>
        <taxon>Pentapetalae</taxon>
        <taxon>rosids</taxon>
        <taxon>fabids</taxon>
        <taxon>Fabales</taxon>
        <taxon>Fabaceae</taxon>
        <taxon>Caesalpinioideae</taxon>
        <taxon>Cassia clade</taxon>
        <taxon>Senna</taxon>
    </lineage>
</organism>
<protein>
    <submittedName>
        <fullName evidence="6">Plastidic glucose transporter 4</fullName>
    </submittedName>
</protein>
<sequence length="210" mass="23141">MVATTIARPMKGRCSQKAARVSCRWAFSPQPLDRWEAGAPKRQPGFPAVGPSRYRCFEFLDQFEKVFQRFSSVGYYDVKGRTAASMLLLSMSFTWKFLAPYSGTLAVVGTVLYVFTFSLGAGPVTALILPEIFASRIRAKAVSLSLGMHWISNFFIGLSFLSVVNKFGINTVYLGFSIVCILAIFYISGNVVETKGKSLEEIELALNAAT</sequence>
<dbReference type="InterPro" id="IPR005828">
    <property type="entry name" value="MFS_sugar_transport-like"/>
</dbReference>
<feature type="transmembrane region" description="Helical" evidence="5">
    <location>
        <begin position="78"/>
        <end position="98"/>
    </location>
</feature>
<keyword evidence="7" id="KW-1185">Reference proteome</keyword>
<keyword evidence="3 5" id="KW-1133">Transmembrane helix</keyword>
<dbReference type="Pfam" id="PF00083">
    <property type="entry name" value="Sugar_tr"/>
    <property type="match status" value="1"/>
</dbReference>
<dbReference type="Gene3D" id="1.20.1250.20">
    <property type="entry name" value="MFS general substrate transporter like domains"/>
    <property type="match status" value="1"/>
</dbReference>
<dbReference type="OrthoDB" id="1920524at2759"/>
<dbReference type="InterPro" id="IPR036259">
    <property type="entry name" value="MFS_trans_sf"/>
</dbReference>
<comment type="caution">
    <text evidence="6">The sequence shown here is derived from an EMBL/GenBank/DDBJ whole genome shotgun (WGS) entry which is preliminary data.</text>
</comment>
<evidence type="ECO:0000256" key="5">
    <source>
        <dbReference type="SAM" id="Phobius"/>
    </source>
</evidence>
<feature type="transmembrane region" description="Helical" evidence="5">
    <location>
        <begin position="167"/>
        <end position="187"/>
    </location>
</feature>
<dbReference type="PANTHER" id="PTHR48022">
    <property type="entry name" value="PLASTIDIC GLUCOSE TRANSPORTER 4"/>
    <property type="match status" value="1"/>
</dbReference>
<dbReference type="AlphaFoldDB" id="A0A834WBM5"/>
<evidence type="ECO:0000256" key="3">
    <source>
        <dbReference type="ARBA" id="ARBA00022989"/>
    </source>
</evidence>
<dbReference type="GO" id="GO:0016020">
    <property type="term" value="C:membrane"/>
    <property type="evidence" value="ECO:0007669"/>
    <property type="project" value="UniProtKB-SubCell"/>
</dbReference>
<keyword evidence="6" id="KW-0813">Transport</keyword>
<dbReference type="PANTHER" id="PTHR48022:SF2">
    <property type="entry name" value="PLASTIDIC GLUCOSE TRANSPORTER 4"/>
    <property type="match status" value="1"/>
</dbReference>
<gene>
    <name evidence="6" type="ORF">G2W53_032255</name>
</gene>
<proteinExistence type="predicted"/>
<evidence type="ECO:0000313" key="7">
    <source>
        <dbReference type="Proteomes" id="UP000634136"/>
    </source>
</evidence>
<comment type="subcellular location">
    <subcellularLocation>
        <location evidence="1">Membrane</location>
        <topology evidence="1">Multi-pass membrane protein</topology>
    </subcellularLocation>
</comment>